<keyword evidence="2" id="KW-0547">Nucleotide-binding</keyword>
<keyword evidence="4" id="KW-0067">ATP-binding</keyword>
<evidence type="ECO:0000256" key="5">
    <source>
        <dbReference type="SAM" id="MobiDB-lite"/>
    </source>
</evidence>
<protein>
    <recommendedName>
        <fullName evidence="6">Protein kinase domain-containing protein</fullName>
    </recommendedName>
</protein>
<gene>
    <name evidence="7" type="ORF">BG011_006113</name>
</gene>
<keyword evidence="1" id="KW-0808">Transferase</keyword>
<feature type="compositionally biased region" description="Polar residues" evidence="5">
    <location>
        <begin position="48"/>
        <end position="57"/>
    </location>
</feature>
<feature type="compositionally biased region" description="Polar residues" evidence="5">
    <location>
        <begin position="448"/>
        <end position="457"/>
    </location>
</feature>
<dbReference type="AlphaFoldDB" id="A0A9P6TZG8"/>
<dbReference type="GO" id="GO:0005524">
    <property type="term" value="F:ATP binding"/>
    <property type="evidence" value="ECO:0007669"/>
    <property type="project" value="UniProtKB-KW"/>
</dbReference>
<evidence type="ECO:0000256" key="3">
    <source>
        <dbReference type="ARBA" id="ARBA00022777"/>
    </source>
</evidence>
<dbReference type="Pfam" id="PF00069">
    <property type="entry name" value="Pkinase"/>
    <property type="match status" value="1"/>
</dbReference>
<keyword evidence="3" id="KW-0418">Kinase</keyword>
<evidence type="ECO:0000313" key="8">
    <source>
        <dbReference type="Proteomes" id="UP000726737"/>
    </source>
</evidence>
<dbReference type="EMBL" id="JAAAJA010000434">
    <property type="protein sequence ID" value="KAG0253875.1"/>
    <property type="molecule type" value="Genomic_DNA"/>
</dbReference>
<accession>A0A9P6TZG8</accession>
<reference evidence="7" key="1">
    <citation type="journal article" date="2020" name="Fungal Divers.">
        <title>Resolving the Mortierellaceae phylogeny through synthesis of multi-gene phylogenetics and phylogenomics.</title>
        <authorList>
            <person name="Vandepol N."/>
            <person name="Liber J."/>
            <person name="Desiro A."/>
            <person name="Na H."/>
            <person name="Kennedy M."/>
            <person name="Barry K."/>
            <person name="Grigoriev I.V."/>
            <person name="Miller A.N."/>
            <person name="O'Donnell K."/>
            <person name="Stajich J.E."/>
            <person name="Bonito G."/>
        </authorList>
    </citation>
    <scope>NUCLEOTIDE SEQUENCE</scope>
    <source>
        <strain evidence="7">KOD948</strain>
    </source>
</reference>
<name>A0A9P6TZG8_9FUNG</name>
<dbReference type="Gene3D" id="3.30.200.20">
    <property type="entry name" value="Phosphorylase Kinase, domain 1"/>
    <property type="match status" value="1"/>
</dbReference>
<comment type="caution">
    <text evidence="7">The sequence shown here is derived from an EMBL/GenBank/DDBJ whole genome shotgun (WGS) entry which is preliminary data.</text>
</comment>
<dbReference type="PROSITE" id="PS50011">
    <property type="entry name" value="PROTEIN_KINASE_DOM"/>
    <property type="match status" value="1"/>
</dbReference>
<evidence type="ECO:0000256" key="2">
    <source>
        <dbReference type="ARBA" id="ARBA00022741"/>
    </source>
</evidence>
<evidence type="ECO:0000313" key="7">
    <source>
        <dbReference type="EMBL" id="KAG0253875.1"/>
    </source>
</evidence>
<dbReference type="Gene3D" id="1.10.510.10">
    <property type="entry name" value="Transferase(Phosphotransferase) domain 1"/>
    <property type="match status" value="1"/>
</dbReference>
<feature type="region of interest" description="Disordered" evidence="5">
    <location>
        <begin position="1"/>
        <end position="57"/>
    </location>
</feature>
<dbReference type="PANTHER" id="PTHR44329">
    <property type="entry name" value="SERINE/THREONINE-PROTEIN KINASE TNNI3K-RELATED"/>
    <property type="match status" value="1"/>
</dbReference>
<dbReference type="InterPro" id="IPR051681">
    <property type="entry name" value="Ser/Thr_Kinases-Pseudokinases"/>
</dbReference>
<dbReference type="GO" id="GO:0004674">
    <property type="term" value="F:protein serine/threonine kinase activity"/>
    <property type="evidence" value="ECO:0007669"/>
    <property type="project" value="TreeGrafter"/>
</dbReference>
<feature type="compositionally biased region" description="Polar residues" evidence="5">
    <location>
        <begin position="21"/>
        <end position="31"/>
    </location>
</feature>
<keyword evidence="8" id="KW-1185">Reference proteome</keyword>
<sequence>MGCPLSKDATRPPKTNDKDTTATGGSSSGLVDTSGRPVDANVTAKGDSVTSEGNKSTPTFLKHLSTHLSSLGKNNSQKSRPIEQKLETFSSELTEDEKKILLANEIPASEIKNLSIGVDAGGMGIIHVAEWKGQKVAIKEASAHVISKEASEPFCTTLANKGTVEIYSRMKGCEGVIQFYGVTLPPGLDKMCIVTKYAEKGSLTWHLKVEFQNLTWADKLQLASQISSGIAQLHQAGIYHRDLHGGNILIDEKVDALLTDFGASTIMEERVAKNIQKYQIEDVPAEEGKSQFVSKNITGLDGEDKEKDGSNPLIGIMAYIAPERFRNPQHFDAKCDIYSLGVLLWELTTGCPACSRVPQDVHLAIAILNGRREPSVEGVPAEYKNLYERCWDTDPQKRPALDEILETLEKVRASMTPEQLAETRARDNTQYDSVASYDESLSIPRPTSDIQQHFLSE</sequence>
<evidence type="ECO:0000256" key="1">
    <source>
        <dbReference type="ARBA" id="ARBA00022679"/>
    </source>
</evidence>
<dbReference type="PANTHER" id="PTHR44329:SF288">
    <property type="entry name" value="MITOGEN-ACTIVATED PROTEIN KINASE KINASE KINASE 20"/>
    <property type="match status" value="1"/>
</dbReference>
<feature type="domain" description="Protein kinase" evidence="6">
    <location>
        <begin position="112"/>
        <end position="411"/>
    </location>
</feature>
<dbReference type="InterPro" id="IPR011009">
    <property type="entry name" value="Kinase-like_dom_sf"/>
</dbReference>
<evidence type="ECO:0000256" key="4">
    <source>
        <dbReference type="ARBA" id="ARBA00022840"/>
    </source>
</evidence>
<feature type="region of interest" description="Disordered" evidence="5">
    <location>
        <begin position="436"/>
        <end position="457"/>
    </location>
</feature>
<dbReference type="InterPro" id="IPR000719">
    <property type="entry name" value="Prot_kinase_dom"/>
</dbReference>
<feature type="compositionally biased region" description="Basic and acidic residues" evidence="5">
    <location>
        <begin position="8"/>
        <end position="20"/>
    </location>
</feature>
<dbReference type="SUPFAM" id="SSF56112">
    <property type="entry name" value="Protein kinase-like (PK-like)"/>
    <property type="match status" value="1"/>
</dbReference>
<organism evidence="7 8">
    <name type="scientific">Mortierella polycephala</name>
    <dbReference type="NCBI Taxonomy" id="41804"/>
    <lineage>
        <taxon>Eukaryota</taxon>
        <taxon>Fungi</taxon>
        <taxon>Fungi incertae sedis</taxon>
        <taxon>Mucoromycota</taxon>
        <taxon>Mortierellomycotina</taxon>
        <taxon>Mortierellomycetes</taxon>
        <taxon>Mortierellales</taxon>
        <taxon>Mortierellaceae</taxon>
        <taxon>Mortierella</taxon>
    </lineage>
</organism>
<proteinExistence type="predicted"/>
<dbReference type="OrthoDB" id="10261027at2759"/>
<evidence type="ECO:0000259" key="6">
    <source>
        <dbReference type="PROSITE" id="PS50011"/>
    </source>
</evidence>
<dbReference type="Proteomes" id="UP000726737">
    <property type="component" value="Unassembled WGS sequence"/>
</dbReference>